<name>A0A4Q5LMN4_9SPHI</name>
<keyword evidence="6" id="KW-0238">DNA-binding</keyword>
<dbReference type="GO" id="GO:0008233">
    <property type="term" value="F:peptidase activity"/>
    <property type="evidence" value="ECO:0007669"/>
    <property type="project" value="UniProtKB-KW"/>
</dbReference>
<reference evidence="9 10" key="1">
    <citation type="submission" date="2019-02" db="EMBL/GenBank/DDBJ databases">
        <title>Bacterial novel species Mucilaginibacter sp. 17JY9-4 isolated from soil.</title>
        <authorList>
            <person name="Jung H.-Y."/>
        </authorList>
    </citation>
    <scope>NUCLEOTIDE SEQUENCE [LARGE SCALE GENOMIC DNA]</scope>
    <source>
        <strain evidence="9 10">17JY9-4</strain>
    </source>
</reference>
<dbReference type="GO" id="GO:0016829">
    <property type="term" value="F:lyase activity"/>
    <property type="evidence" value="ECO:0007669"/>
    <property type="project" value="UniProtKB-KW"/>
</dbReference>
<comment type="similarity">
    <text evidence="1 8">Belongs to the SOS response-associated peptidase family.</text>
</comment>
<evidence type="ECO:0000256" key="3">
    <source>
        <dbReference type="ARBA" id="ARBA00022763"/>
    </source>
</evidence>
<evidence type="ECO:0000256" key="7">
    <source>
        <dbReference type="ARBA" id="ARBA00023239"/>
    </source>
</evidence>
<accession>A0A4Q5LMN4</accession>
<dbReference type="EMBL" id="SEWG01000003">
    <property type="protein sequence ID" value="RYU90956.1"/>
    <property type="molecule type" value="Genomic_DNA"/>
</dbReference>
<dbReference type="InterPro" id="IPR036590">
    <property type="entry name" value="SRAP-like"/>
</dbReference>
<comment type="caution">
    <text evidence="9">The sequence shown here is derived from an EMBL/GenBank/DDBJ whole genome shotgun (WGS) entry which is preliminary data.</text>
</comment>
<keyword evidence="3" id="KW-0227">DNA damage</keyword>
<keyword evidence="10" id="KW-1185">Reference proteome</keyword>
<dbReference type="SUPFAM" id="SSF143081">
    <property type="entry name" value="BB1717-like"/>
    <property type="match status" value="1"/>
</dbReference>
<evidence type="ECO:0000256" key="8">
    <source>
        <dbReference type="RuleBase" id="RU364100"/>
    </source>
</evidence>
<organism evidence="9 10">
    <name type="scientific">Mucilaginibacter terrigena</name>
    <dbReference type="NCBI Taxonomy" id="2492395"/>
    <lineage>
        <taxon>Bacteria</taxon>
        <taxon>Pseudomonadati</taxon>
        <taxon>Bacteroidota</taxon>
        <taxon>Sphingobacteriia</taxon>
        <taxon>Sphingobacteriales</taxon>
        <taxon>Sphingobacteriaceae</taxon>
        <taxon>Mucilaginibacter</taxon>
    </lineage>
</organism>
<keyword evidence="5" id="KW-0190">Covalent protein-DNA linkage</keyword>
<keyword evidence="4 8" id="KW-0378">Hydrolase</keyword>
<protein>
    <recommendedName>
        <fullName evidence="8">Abasic site processing protein</fullName>
        <ecNumber evidence="8">3.4.-.-</ecNumber>
    </recommendedName>
</protein>
<dbReference type="Proteomes" id="UP000293331">
    <property type="component" value="Unassembled WGS sequence"/>
</dbReference>
<sequence length="265" mass="30359">MCYHYSLTADKFEISTRYALEDPETIALMNEYDVVYHNDGFGHLPMPVITADEPNKIQLYEWGLIPHWFKPKEGAVDAKGNKLTALQQARAFSNQTLNAIGETVFEKPSFRNYIGKKRCLVPANGIYEWHHLDAKTKIPHYIYLKSREIFSFGGIYSHWTDPETGEIIKTFSILTNPATPLMARIHNSKLRQPFILERDAEGTWIDSELKKDNVRDMILPLSDEHFTAHTISKLITSRKESSNTPEVMVPYDYEGFSGVVDEEAA</sequence>
<dbReference type="EC" id="3.4.-.-" evidence="8"/>
<dbReference type="Gene3D" id="3.90.1680.10">
    <property type="entry name" value="SOS response associated peptidase-like"/>
    <property type="match status" value="1"/>
</dbReference>
<dbReference type="Pfam" id="PF02586">
    <property type="entry name" value="SRAP"/>
    <property type="match status" value="1"/>
</dbReference>
<proteinExistence type="inferred from homology"/>
<dbReference type="InterPro" id="IPR003738">
    <property type="entry name" value="SRAP"/>
</dbReference>
<keyword evidence="7" id="KW-0456">Lyase</keyword>
<dbReference type="OrthoDB" id="9782620at2"/>
<dbReference type="PANTHER" id="PTHR13604:SF0">
    <property type="entry name" value="ABASIC SITE PROCESSING PROTEIN HMCES"/>
    <property type="match status" value="1"/>
</dbReference>
<evidence type="ECO:0000256" key="5">
    <source>
        <dbReference type="ARBA" id="ARBA00023124"/>
    </source>
</evidence>
<evidence type="ECO:0000256" key="1">
    <source>
        <dbReference type="ARBA" id="ARBA00008136"/>
    </source>
</evidence>
<dbReference type="AlphaFoldDB" id="A0A4Q5LMN4"/>
<keyword evidence="2 8" id="KW-0645">Protease</keyword>
<dbReference type="GO" id="GO:0006508">
    <property type="term" value="P:proteolysis"/>
    <property type="evidence" value="ECO:0007669"/>
    <property type="project" value="UniProtKB-KW"/>
</dbReference>
<evidence type="ECO:0000256" key="2">
    <source>
        <dbReference type="ARBA" id="ARBA00022670"/>
    </source>
</evidence>
<dbReference type="PANTHER" id="PTHR13604">
    <property type="entry name" value="DC12-RELATED"/>
    <property type="match status" value="1"/>
</dbReference>
<gene>
    <name evidence="9" type="ORF">EWM62_10010</name>
</gene>
<dbReference type="GO" id="GO:0003697">
    <property type="term" value="F:single-stranded DNA binding"/>
    <property type="evidence" value="ECO:0007669"/>
    <property type="project" value="InterPro"/>
</dbReference>
<evidence type="ECO:0000256" key="4">
    <source>
        <dbReference type="ARBA" id="ARBA00022801"/>
    </source>
</evidence>
<evidence type="ECO:0000313" key="10">
    <source>
        <dbReference type="Proteomes" id="UP000293331"/>
    </source>
</evidence>
<evidence type="ECO:0000313" key="9">
    <source>
        <dbReference type="EMBL" id="RYU90956.1"/>
    </source>
</evidence>
<dbReference type="RefSeq" id="WP_129876504.1">
    <property type="nucleotide sequence ID" value="NZ_SEWG01000003.1"/>
</dbReference>
<dbReference type="GO" id="GO:0106300">
    <property type="term" value="P:protein-DNA covalent cross-linking repair"/>
    <property type="evidence" value="ECO:0007669"/>
    <property type="project" value="InterPro"/>
</dbReference>
<evidence type="ECO:0000256" key="6">
    <source>
        <dbReference type="ARBA" id="ARBA00023125"/>
    </source>
</evidence>